<dbReference type="EMBL" id="BT123787">
    <property type="protein sequence ID" value="ADE77086.1"/>
    <property type="molecule type" value="mRNA"/>
</dbReference>
<dbReference type="AlphaFoldDB" id="D5AC17"/>
<accession>D5AC17</accession>
<reference evidence="1" key="1">
    <citation type="submission" date="2010-04" db="EMBL/GenBank/DDBJ databases">
        <authorList>
            <person name="Reid K.E."/>
            <person name="Liao N."/>
            <person name="Chan S."/>
            <person name="Docking R."/>
            <person name="Taylor G."/>
            <person name="Moore R."/>
            <person name="Mayo M."/>
            <person name="Munro S."/>
            <person name="King J."/>
            <person name="Yanchuk A."/>
            <person name="Holt R."/>
            <person name="Jones S."/>
            <person name="Marra M."/>
            <person name="Ritland C.E."/>
            <person name="Ritland K."/>
            <person name="Bohlmann J."/>
        </authorList>
    </citation>
    <scope>NUCLEOTIDE SEQUENCE</scope>
    <source>
        <tissue evidence="1">Bud</tissue>
    </source>
</reference>
<protein>
    <submittedName>
        <fullName evidence="1">Uncharacterized protein</fullName>
    </submittedName>
</protein>
<evidence type="ECO:0000313" key="1">
    <source>
        <dbReference type="EMBL" id="ADE77086.1"/>
    </source>
</evidence>
<proteinExistence type="evidence at transcript level"/>
<name>D5AC17_PICSI</name>
<sequence>MLSLSLPLLALRSEKLSTIGPWKLHNYSGQQLLSTSCARLGCESINSEYSSTFARLNWVSRSYTLTGAISAHAKRKTSKLEEVKESLSIDEDLLPVLNQISNEAVKAMVMPKEKEVNELKEKVCYLERSLVQEGKTDAARFMLIIGGMLDHTVPSEKDELNHVYKAAFIKIWNIVEDSGWPLKFENEETLQEMVDDDLIPPVVQSPY</sequence>
<organism evidence="1">
    <name type="scientific">Picea sitchensis</name>
    <name type="common">Sitka spruce</name>
    <name type="synonym">Pinus sitchensis</name>
    <dbReference type="NCBI Taxonomy" id="3332"/>
    <lineage>
        <taxon>Eukaryota</taxon>
        <taxon>Viridiplantae</taxon>
        <taxon>Streptophyta</taxon>
        <taxon>Embryophyta</taxon>
        <taxon>Tracheophyta</taxon>
        <taxon>Spermatophyta</taxon>
        <taxon>Pinopsida</taxon>
        <taxon>Pinidae</taxon>
        <taxon>Conifers I</taxon>
        <taxon>Pinales</taxon>
        <taxon>Pinaceae</taxon>
        <taxon>Picea</taxon>
    </lineage>
</organism>